<dbReference type="InterPro" id="IPR032812">
    <property type="entry name" value="SbsA_Ig"/>
</dbReference>
<keyword evidence="5" id="KW-1185">Reference proteome</keyword>
<dbReference type="Pfam" id="PF13205">
    <property type="entry name" value="Big_5"/>
    <property type="match status" value="1"/>
</dbReference>
<dbReference type="KEGG" id="als:DJ013_16870"/>
<feature type="chain" id="PRO_5016274368" description="SbsA Ig-like domain-containing protein" evidence="2">
    <location>
        <begin position="21"/>
        <end position="532"/>
    </location>
</feature>
<protein>
    <recommendedName>
        <fullName evidence="3">SbsA Ig-like domain-containing protein</fullName>
    </recommendedName>
</protein>
<name>A0A2Z4GFC3_9BACT</name>
<organism evidence="4 5">
    <name type="scientific">Arcticibacterium luteifluviistationis</name>
    <dbReference type="NCBI Taxonomy" id="1784714"/>
    <lineage>
        <taxon>Bacteria</taxon>
        <taxon>Pseudomonadati</taxon>
        <taxon>Bacteroidota</taxon>
        <taxon>Cytophagia</taxon>
        <taxon>Cytophagales</taxon>
        <taxon>Leadbetterellaceae</taxon>
        <taxon>Arcticibacterium</taxon>
    </lineage>
</organism>
<dbReference type="EMBL" id="CP029480">
    <property type="protein sequence ID" value="AWV99754.1"/>
    <property type="molecule type" value="Genomic_DNA"/>
</dbReference>
<dbReference type="RefSeq" id="WP_111373122.1">
    <property type="nucleotide sequence ID" value="NZ_CP029480.1"/>
</dbReference>
<dbReference type="PROSITE" id="PS51257">
    <property type="entry name" value="PROKAR_LIPOPROTEIN"/>
    <property type="match status" value="1"/>
</dbReference>
<evidence type="ECO:0000259" key="3">
    <source>
        <dbReference type="Pfam" id="PF13205"/>
    </source>
</evidence>
<evidence type="ECO:0000256" key="1">
    <source>
        <dbReference type="ARBA" id="ARBA00022729"/>
    </source>
</evidence>
<evidence type="ECO:0000313" key="5">
    <source>
        <dbReference type="Proteomes" id="UP000249873"/>
    </source>
</evidence>
<reference evidence="4 5" key="1">
    <citation type="submission" date="2018-05" db="EMBL/GenBank/DDBJ databases">
        <title>Complete genome sequence of Arcticibacterium luteifluviistationis SM1504T, a cytophagaceae bacterium isolated from Arctic surface seawater.</title>
        <authorList>
            <person name="Li Y."/>
            <person name="Qin Q.-L."/>
        </authorList>
    </citation>
    <scope>NUCLEOTIDE SEQUENCE [LARGE SCALE GENOMIC DNA]</scope>
    <source>
        <strain evidence="4 5">SM1504</strain>
    </source>
</reference>
<evidence type="ECO:0000256" key="2">
    <source>
        <dbReference type="SAM" id="SignalP"/>
    </source>
</evidence>
<dbReference type="InterPro" id="IPR014755">
    <property type="entry name" value="Cu-Rt/internalin_Ig-like"/>
</dbReference>
<accession>A0A2Z4GFC3</accession>
<dbReference type="Gene3D" id="2.60.40.1220">
    <property type="match status" value="1"/>
</dbReference>
<sequence length="532" mass="60750">MKRLYILPVLSLLVSGCAQFIPPTGGPKDEDPPELLSSYPENKTSLFKDKTINLVFNELIDATSLRQELIITPSINGTYSLKAKPFSVELKFDDKFNDSTTYTLNFRDGIKDLNEKNPAKNLKLVFSTGSEIDSLGLSGNISNLWTDLPSKETLVGIYDLKTDDTLPILDRKPSYFTETDTSGNYIFENIKSSSYRLISFSDKNQNLTFDNKNELFGFHPDTLKLDSILTNLNIKIYPNNTKPPKIKRSLSRQSNYSILFDKPVKEVNVQFLNSPDSLTYQKRDDELLFFNHPYSTDTTLTKIIVLDSANNILEKEVKVYFNTNIKNEPKPEILTISNKNIQAKSTIKKPSHYQLEFQYPIVSIDTSKISITADTTTKEQFSINWLDKSQTQLQIDFNSTATRELTFRIEEGAITNYKSDTNRTYQLINKLYQQDSYGSISGSYDKFEGQKIVEILHFKNYSIIDSQVFTESYKFPELIPGIYKLRIIEDANGNGQWDSGDFELNKLPEKIVISAGEIKLKANFELNDIQIN</sequence>
<feature type="signal peptide" evidence="2">
    <location>
        <begin position="1"/>
        <end position="20"/>
    </location>
</feature>
<keyword evidence="1 2" id="KW-0732">Signal</keyword>
<feature type="domain" description="SbsA Ig-like" evidence="3">
    <location>
        <begin position="29"/>
        <end position="128"/>
    </location>
</feature>
<dbReference type="Proteomes" id="UP000249873">
    <property type="component" value="Chromosome"/>
</dbReference>
<gene>
    <name evidence="4" type="ORF">DJ013_16870</name>
</gene>
<dbReference type="OrthoDB" id="9809989at2"/>
<dbReference type="AlphaFoldDB" id="A0A2Z4GFC3"/>
<proteinExistence type="predicted"/>
<evidence type="ECO:0000313" key="4">
    <source>
        <dbReference type="EMBL" id="AWV99754.1"/>
    </source>
</evidence>